<dbReference type="EMBL" id="PDUG01000002">
    <property type="protein sequence ID" value="PIC46739.1"/>
    <property type="molecule type" value="Genomic_DNA"/>
</dbReference>
<keyword evidence="2" id="KW-1185">Reference proteome</keyword>
<evidence type="ECO:0000313" key="2">
    <source>
        <dbReference type="Proteomes" id="UP000230233"/>
    </source>
</evidence>
<proteinExistence type="predicted"/>
<name>A0A2G5V4R0_9PELO</name>
<comment type="caution">
    <text evidence="1">The sequence shown here is derived from an EMBL/GenBank/DDBJ whole genome shotgun (WGS) entry which is preliminary data.</text>
</comment>
<dbReference type="STRING" id="1611254.A0A2G5V4R0"/>
<dbReference type="Proteomes" id="UP000230233">
    <property type="component" value="Chromosome II"/>
</dbReference>
<sequence>MLTNKPGFKNLRAIGYQTDAPYVSLSDYCWSFSCPKPGAEVEFLDLTFQVMNSTGTIIQIDADIEQSSEMVKSVCRG</sequence>
<organism evidence="1 2">
    <name type="scientific">Caenorhabditis nigoni</name>
    <dbReference type="NCBI Taxonomy" id="1611254"/>
    <lineage>
        <taxon>Eukaryota</taxon>
        <taxon>Metazoa</taxon>
        <taxon>Ecdysozoa</taxon>
        <taxon>Nematoda</taxon>
        <taxon>Chromadorea</taxon>
        <taxon>Rhabditida</taxon>
        <taxon>Rhabditina</taxon>
        <taxon>Rhabditomorpha</taxon>
        <taxon>Rhabditoidea</taxon>
        <taxon>Rhabditidae</taxon>
        <taxon>Peloderinae</taxon>
        <taxon>Caenorhabditis</taxon>
    </lineage>
</organism>
<reference evidence="2" key="1">
    <citation type="submission" date="2017-10" db="EMBL/GenBank/DDBJ databases">
        <title>Rapid genome shrinkage in a self-fertile nematode reveals novel sperm competition proteins.</title>
        <authorList>
            <person name="Yin D."/>
            <person name="Schwarz E.M."/>
            <person name="Thomas C.G."/>
            <person name="Felde R.L."/>
            <person name="Korf I.F."/>
            <person name="Cutter A.D."/>
            <person name="Schartner C.M."/>
            <person name="Ralston E.J."/>
            <person name="Meyer B.J."/>
            <person name="Haag E.S."/>
        </authorList>
    </citation>
    <scope>NUCLEOTIDE SEQUENCE [LARGE SCALE GENOMIC DNA]</scope>
    <source>
        <strain evidence="2">JU1422</strain>
    </source>
</reference>
<gene>
    <name evidence="1" type="primary">Cnig_chr_II.g6333</name>
    <name evidence="1" type="ORF">B9Z55_006333</name>
</gene>
<dbReference type="AlphaFoldDB" id="A0A2G5V4R0"/>
<accession>A0A2G5V4R0</accession>
<evidence type="ECO:0000313" key="1">
    <source>
        <dbReference type="EMBL" id="PIC46739.1"/>
    </source>
</evidence>
<protein>
    <submittedName>
        <fullName evidence="1">Uncharacterized protein</fullName>
    </submittedName>
</protein>